<dbReference type="GeneID" id="36553709"/>
<keyword evidence="3" id="KW-1185">Reference proteome</keyword>
<dbReference type="SUPFAM" id="SSF88723">
    <property type="entry name" value="PIN domain-like"/>
    <property type="match status" value="1"/>
</dbReference>
<dbReference type="CDD" id="cd18675">
    <property type="entry name" value="PIN_SpAst1-like"/>
    <property type="match status" value="1"/>
</dbReference>
<gene>
    <name evidence="2" type="ORF">P170DRAFT_393160</name>
</gene>
<comment type="caution">
    <text evidence="2">The sequence shown here is derived from an EMBL/GenBank/DDBJ whole genome shotgun (WGS) entry which is preliminary data.</text>
</comment>
<evidence type="ECO:0000259" key="1">
    <source>
        <dbReference type="Pfam" id="PF12813"/>
    </source>
</evidence>
<reference evidence="2 3" key="1">
    <citation type="submission" date="2016-12" db="EMBL/GenBank/DDBJ databases">
        <title>The genomes of Aspergillus section Nigri reveals drivers in fungal speciation.</title>
        <authorList>
            <consortium name="DOE Joint Genome Institute"/>
            <person name="Vesth T.C."/>
            <person name="Nybo J."/>
            <person name="Theobald S."/>
            <person name="Brandl J."/>
            <person name="Frisvad J.C."/>
            <person name="Nielsen K.F."/>
            <person name="Lyhne E.K."/>
            <person name="Kogle M.E."/>
            <person name="Kuo A."/>
            <person name="Riley R."/>
            <person name="Clum A."/>
            <person name="Nolan M."/>
            <person name="Lipzen A."/>
            <person name="Salamov A."/>
            <person name="Henrissat B."/>
            <person name="Wiebenga A."/>
            <person name="De Vries R.P."/>
            <person name="Grigoriev I.V."/>
            <person name="Mortensen U.H."/>
            <person name="Andersen M.R."/>
            <person name="Baker S.E."/>
        </authorList>
    </citation>
    <scope>NUCLEOTIDE SEQUENCE [LARGE SCALE GENOMIC DNA]</scope>
    <source>
        <strain evidence="2 3">IBT 23096</strain>
    </source>
</reference>
<dbReference type="InterPro" id="IPR029060">
    <property type="entry name" value="PIN-like_dom_sf"/>
</dbReference>
<sequence length="616" mass="69216">MGIPRLTQHLLSFSDTALLGRKANTRQQESENIESIVIDGPSLVYHVYGRLLSWSDPKLNFPDLQPTCNEVSCGVMICLLQLTIIGVRIEEICFDGALPLQKRETRLTRLEKSRTKLEQFCLKTRKGFLCSNAPRNDRAVNPEMVLGTQSLSARHNTLPESPFIVPAVFEDLKHRWSRENILNVAKDTMCIPQIHLADLPWADITVMVSGEADAHCARKARCSNSAILTNDSDLLLYNLGPCGSVVLLNSLHISNWDPTTPAASQVKCLKICPTLVAQRLGIRDLMGLAYGLQNQPHVRLAELIQQTNQTQGQLAELPAFRIFLEEYRAEANVGASHTAPWNLDARVSELFWQYELRHAFAPCQPPHMYLAVLTEDHSRRCAWATGLPFRSLAYSILNSSRPASERHPFINEFARRGGRIAAHQIYLGDAEWIVSQIDQTWARTESIGAALGVSTSFPVYWLLFALYEVYDTEGGQKLPGPEQLSRFLILGHMGKELEWTDIHLNAQIQAVLYSLRILSQVLQITTFDSGVAPQLRNLLARLPAIHLMMRPASQIMTTCIPSRKSITNLVEKILRLVRGMTCPQSSQFLTEPPATPTKSHKDCRTPRNLYDLLECE</sequence>
<dbReference type="Proteomes" id="UP000234275">
    <property type="component" value="Unassembled WGS sequence"/>
</dbReference>
<evidence type="ECO:0000313" key="2">
    <source>
        <dbReference type="EMBL" id="PLB44674.1"/>
    </source>
</evidence>
<dbReference type="Pfam" id="PF12813">
    <property type="entry name" value="XPG_I_2"/>
    <property type="match status" value="1"/>
</dbReference>
<dbReference type="AlphaFoldDB" id="A0A2I2FVN3"/>
<dbReference type="EMBL" id="MSFO01000009">
    <property type="protein sequence ID" value="PLB44674.1"/>
    <property type="molecule type" value="Genomic_DNA"/>
</dbReference>
<proteinExistence type="predicted"/>
<dbReference type="InterPro" id="IPR039436">
    <property type="entry name" value="Asteroid_dom"/>
</dbReference>
<dbReference type="RefSeq" id="XP_024699976.1">
    <property type="nucleotide sequence ID" value="XM_024846010.1"/>
</dbReference>
<name>A0A2I2FVN3_9EURO</name>
<dbReference type="Gene3D" id="3.40.50.1010">
    <property type="entry name" value="5'-nuclease"/>
    <property type="match status" value="1"/>
</dbReference>
<dbReference type="VEuPathDB" id="FungiDB:P170DRAFT_393160"/>
<dbReference type="STRING" id="1392250.A0A2I2FVN3"/>
<dbReference type="OrthoDB" id="5297549at2759"/>
<protein>
    <recommendedName>
        <fullName evidence="1">Asteroid domain-containing protein</fullName>
    </recommendedName>
</protein>
<feature type="domain" description="Asteroid" evidence="1">
    <location>
        <begin position="161"/>
        <end position="426"/>
    </location>
</feature>
<organism evidence="2 3">
    <name type="scientific">Aspergillus steynii IBT 23096</name>
    <dbReference type="NCBI Taxonomy" id="1392250"/>
    <lineage>
        <taxon>Eukaryota</taxon>
        <taxon>Fungi</taxon>
        <taxon>Dikarya</taxon>
        <taxon>Ascomycota</taxon>
        <taxon>Pezizomycotina</taxon>
        <taxon>Eurotiomycetes</taxon>
        <taxon>Eurotiomycetidae</taxon>
        <taxon>Eurotiales</taxon>
        <taxon>Aspergillaceae</taxon>
        <taxon>Aspergillus</taxon>
        <taxon>Aspergillus subgen. Circumdati</taxon>
    </lineage>
</organism>
<evidence type="ECO:0000313" key="3">
    <source>
        <dbReference type="Proteomes" id="UP000234275"/>
    </source>
</evidence>
<accession>A0A2I2FVN3</accession>